<dbReference type="AlphaFoldDB" id="A0A238YGW7"/>
<dbReference type="InterPro" id="IPR050245">
    <property type="entry name" value="PrsA_foldase"/>
</dbReference>
<keyword evidence="6" id="KW-1133">Transmembrane helix</keyword>
<feature type="domain" description="PpiC" evidence="7">
    <location>
        <begin position="375"/>
        <end position="491"/>
    </location>
</feature>
<evidence type="ECO:0000313" key="8">
    <source>
        <dbReference type="EMBL" id="SNR70377.1"/>
    </source>
</evidence>
<dbReference type="SUPFAM" id="SSF54534">
    <property type="entry name" value="FKBP-like"/>
    <property type="match status" value="1"/>
</dbReference>
<keyword evidence="6" id="KW-0812">Transmembrane</keyword>
<name>A0A238YGW7_9BACT</name>
<sequence length="575" mass="68174">MYKRIVVLMTGIFILFSSFSYGKVSSNDWLVKIGNKTYTVKDFQNWWDNWKVDGSKFPETPTPFIDWMLLFENGTELGLYKYPSYQQKIRQFVKVRSLLLLQGDTLSEAKNVTDKEVEEFYKKEYLPLEKFHIFYFNDRKTAEKAKKLIDQGVADGKVLAERLGIKNTDNFERFTKYMRPFDIKDMKQRGMLFSANKGDVVGPLKDKDKWLIVIVVDKTFNDNRKKDFLKAAKEKLIKIREAQATQQLLDELKKKYKVKIYKDVLDKITSENVPEDIKNKVVLEVGNYALTAGGFGKFLKKEVEWQKHSRFGKVDINVAKKRVVDSIINQTLVGIEAINRHYERREPLKSMYEFYCQNRIIRELEDRIIKPQVKVTDKDIKRYYELNKEKYRLPDKVKFRFLQTSDKKLIEKLYEKVKKGADFKKMTIDIMGYDNVVTVPYNKLLPETKKVVDNLESGEVSAPIKIKDTYFLLQLLEKHRGEYKPLAEVRESIEKVVWEEKFKRAKEDYVKKLYMNLLMNGKEIKVNWDVWNEIVNRYKNRTEFNGKYAFYLFLISLMGLFIIGYIKGREKQNES</sequence>
<evidence type="ECO:0000256" key="2">
    <source>
        <dbReference type="ARBA" id="ARBA00013194"/>
    </source>
</evidence>
<feature type="transmembrane region" description="Helical" evidence="6">
    <location>
        <begin position="548"/>
        <end position="566"/>
    </location>
</feature>
<organism evidence="8 9">
    <name type="scientific">Desulfurobacterium atlanticum</name>
    <dbReference type="NCBI Taxonomy" id="240169"/>
    <lineage>
        <taxon>Bacteria</taxon>
        <taxon>Pseudomonadati</taxon>
        <taxon>Aquificota</taxon>
        <taxon>Aquificia</taxon>
        <taxon>Desulfurobacteriales</taxon>
        <taxon>Desulfurobacteriaceae</taxon>
        <taxon>Desulfurobacterium</taxon>
    </lineage>
</organism>
<reference evidence="9" key="1">
    <citation type="submission" date="2017-06" db="EMBL/GenBank/DDBJ databases">
        <authorList>
            <person name="Varghese N."/>
            <person name="Submissions S."/>
        </authorList>
    </citation>
    <scope>NUCLEOTIDE SEQUENCE [LARGE SCALE GENOMIC DNA]</scope>
    <source>
        <strain evidence="9">DSM 15668</strain>
    </source>
</reference>
<dbReference type="Gene3D" id="1.10.4030.10">
    <property type="entry name" value="Porin chaperone SurA, peptide-binding domain"/>
    <property type="match status" value="1"/>
</dbReference>
<dbReference type="PANTHER" id="PTHR47245:SF1">
    <property type="entry name" value="FOLDASE PROTEIN PRSA"/>
    <property type="match status" value="1"/>
</dbReference>
<dbReference type="PANTHER" id="PTHR47245">
    <property type="entry name" value="PEPTIDYLPROLYL ISOMERASE"/>
    <property type="match status" value="1"/>
</dbReference>
<keyword evidence="3" id="KW-0732">Signal</keyword>
<evidence type="ECO:0000256" key="3">
    <source>
        <dbReference type="ARBA" id="ARBA00022729"/>
    </source>
</evidence>
<dbReference type="EMBL" id="FZOB01000003">
    <property type="protein sequence ID" value="SNR70377.1"/>
    <property type="molecule type" value="Genomic_DNA"/>
</dbReference>
<keyword evidence="4" id="KW-0697">Rotamase</keyword>
<keyword evidence="9" id="KW-1185">Reference proteome</keyword>
<comment type="catalytic activity">
    <reaction evidence="1">
        <text>[protein]-peptidylproline (omega=180) = [protein]-peptidylproline (omega=0)</text>
        <dbReference type="Rhea" id="RHEA:16237"/>
        <dbReference type="Rhea" id="RHEA-COMP:10747"/>
        <dbReference type="Rhea" id="RHEA-COMP:10748"/>
        <dbReference type="ChEBI" id="CHEBI:83833"/>
        <dbReference type="ChEBI" id="CHEBI:83834"/>
        <dbReference type="EC" id="5.2.1.8"/>
    </reaction>
</comment>
<evidence type="ECO:0000259" key="7">
    <source>
        <dbReference type="Pfam" id="PF13145"/>
    </source>
</evidence>
<evidence type="ECO:0000256" key="6">
    <source>
        <dbReference type="SAM" id="Phobius"/>
    </source>
</evidence>
<dbReference type="GO" id="GO:0003755">
    <property type="term" value="F:peptidyl-prolyl cis-trans isomerase activity"/>
    <property type="evidence" value="ECO:0007669"/>
    <property type="project" value="UniProtKB-KW"/>
</dbReference>
<dbReference type="RefSeq" id="WP_089322686.1">
    <property type="nucleotide sequence ID" value="NZ_FZOB01000003.1"/>
</dbReference>
<dbReference type="SUPFAM" id="SSF109998">
    <property type="entry name" value="Triger factor/SurA peptide-binding domain-like"/>
    <property type="match status" value="1"/>
</dbReference>
<dbReference type="InterPro" id="IPR000297">
    <property type="entry name" value="PPIase_PpiC"/>
</dbReference>
<gene>
    <name evidence="8" type="ORF">SAMN06265340_103142</name>
</gene>
<dbReference type="Gene3D" id="3.10.50.40">
    <property type="match status" value="1"/>
</dbReference>
<proteinExistence type="predicted"/>
<evidence type="ECO:0000313" key="9">
    <source>
        <dbReference type="Proteomes" id="UP000198405"/>
    </source>
</evidence>
<accession>A0A238YGW7</accession>
<dbReference type="InterPro" id="IPR027304">
    <property type="entry name" value="Trigger_fact/SurA_dom_sf"/>
</dbReference>
<dbReference type="InterPro" id="IPR046357">
    <property type="entry name" value="PPIase_dom_sf"/>
</dbReference>
<evidence type="ECO:0000256" key="4">
    <source>
        <dbReference type="ARBA" id="ARBA00023110"/>
    </source>
</evidence>
<dbReference type="Pfam" id="PF13145">
    <property type="entry name" value="Rotamase_2"/>
    <property type="match status" value="1"/>
</dbReference>
<dbReference type="OrthoDB" id="9028at2"/>
<dbReference type="EC" id="5.2.1.8" evidence="2"/>
<keyword evidence="6" id="KW-0472">Membrane</keyword>
<evidence type="ECO:0000256" key="1">
    <source>
        <dbReference type="ARBA" id="ARBA00000971"/>
    </source>
</evidence>
<dbReference type="Proteomes" id="UP000198405">
    <property type="component" value="Unassembled WGS sequence"/>
</dbReference>
<keyword evidence="5" id="KW-0413">Isomerase</keyword>
<protein>
    <recommendedName>
        <fullName evidence="2">peptidylprolyl isomerase</fullName>
        <ecNumber evidence="2">5.2.1.8</ecNumber>
    </recommendedName>
</protein>
<evidence type="ECO:0000256" key="5">
    <source>
        <dbReference type="ARBA" id="ARBA00023235"/>
    </source>
</evidence>